<feature type="chain" id="PRO_5012257108" description="Porin" evidence="1">
    <location>
        <begin position="30"/>
        <end position="237"/>
    </location>
</feature>
<dbReference type="STRING" id="252474.B1A74_01885"/>
<accession>A0A1V3A1F4</accession>
<dbReference type="AlphaFoldDB" id="A0A1V3A1F4"/>
<feature type="signal peptide" evidence="1">
    <location>
        <begin position="1"/>
        <end position="29"/>
    </location>
</feature>
<organism evidence="2 3">
    <name type="scientific">Thioalkalivibrio halophilus</name>
    <dbReference type="NCBI Taxonomy" id="252474"/>
    <lineage>
        <taxon>Bacteria</taxon>
        <taxon>Pseudomonadati</taxon>
        <taxon>Pseudomonadota</taxon>
        <taxon>Gammaproteobacteria</taxon>
        <taxon>Chromatiales</taxon>
        <taxon>Ectothiorhodospiraceae</taxon>
        <taxon>Thioalkalivibrio</taxon>
    </lineage>
</organism>
<reference evidence="2 3" key="1">
    <citation type="submission" date="2017-02" db="EMBL/GenBank/DDBJ databases">
        <title>Genomic diversity within the haloalkaliphilic genus Thioalkalivibrio.</title>
        <authorList>
            <person name="Ahn A.-C."/>
            <person name="Meier-Kolthoff J."/>
            <person name="Overmars L."/>
            <person name="Richter M."/>
            <person name="Woyke T."/>
            <person name="Sorokin D.Y."/>
            <person name="Muyzer G."/>
        </authorList>
    </citation>
    <scope>NUCLEOTIDE SEQUENCE [LARGE SCALE GENOMIC DNA]</scope>
    <source>
        <strain evidence="2 3">HL17</strain>
    </source>
</reference>
<dbReference type="NCBIfam" id="TIGR02001">
    <property type="entry name" value="gcw_chp"/>
    <property type="match status" value="1"/>
</dbReference>
<protein>
    <recommendedName>
        <fullName evidence="4">Porin</fullName>
    </recommendedName>
</protein>
<name>A0A1V3A1F4_9GAMM</name>
<proteinExistence type="predicted"/>
<evidence type="ECO:0000256" key="1">
    <source>
        <dbReference type="SAM" id="SignalP"/>
    </source>
</evidence>
<evidence type="ECO:0008006" key="4">
    <source>
        <dbReference type="Google" id="ProtNLM"/>
    </source>
</evidence>
<evidence type="ECO:0000313" key="3">
    <source>
        <dbReference type="Proteomes" id="UP000189177"/>
    </source>
</evidence>
<dbReference type="InterPro" id="IPR010239">
    <property type="entry name" value="CHP02001"/>
</dbReference>
<dbReference type="Proteomes" id="UP000189177">
    <property type="component" value="Unassembled WGS sequence"/>
</dbReference>
<keyword evidence="3" id="KW-1185">Reference proteome</keyword>
<comment type="caution">
    <text evidence="2">The sequence shown here is derived from an EMBL/GenBank/DDBJ whole genome shotgun (WGS) entry which is preliminary data.</text>
</comment>
<sequence>MKKFAYSAVATAILAVGSTGGVVFTSSAAAEVSVNIGVVSNYFFRGFSETDDGAAIQGGVDYEHASGFYAGTWTSNVDFGDSTSYELDLYAGYADEFDNGFGYDVGYIYYAYPDARDEDGSLSADFGEVYGEVSFDTGPVGLYGGLAWVVNDSDDSALEDDDRYYYAGLEVPFAEVYAMDFLVGRTDFDDSDADNYTHYTASLTRDAAEFGEFSFNLEYEDEFDKDVKAWVGWSTSF</sequence>
<dbReference type="EMBL" id="MUZR01000006">
    <property type="protein sequence ID" value="OOC11165.1"/>
    <property type="molecule type" value="Genomic_DNA"/>
</dbReference>
<gene>
    <name evidence="2" type="ORF">B1A74_01885</name>
</gene>
<keyword evidence="1" id="KW-0732">Signal</keyword>
<dbReference type="RefSeq" id="WP_077243609.1">
    <property type="nucleotide sequence ID" value="NZ_MUZR01000006.1"/>
</dbReference>
<evidence type="ECO:0000313" key="2">
    <source>
        <dbReference type="EMBL" id="OOC11165.1"/>
    </source>
</evidence>
<dbReference type="OrthoDB" id="9793561at2"/>
<dbReference type="Pfam" id="PF09694">
    <property type="entry name" value="Gcw_chp"/>
    <property type="match status" value="1"/>
</dbReference>